<dbReference type="SUPFAM" id="SSF75138">
    <property type="entry name" value="HprK N-terminal domain-like"/>
    <property type="match status" value="1"/>
</dbReference>
<evidence type="ECO:0000313" key="4">
    <source>
        <dbReference type="Proteomes" id="UP000664859"/>
    </source>
</evidence>
<evidence type="ECO:0000313" key="3">
    <source>
        <dbReference type="EMBL" id="KAG5189839.1"/>
    </source>
</evidence>
<dbReference type="Gene3D" id="3.40.50.300">
    <property type="entry name" value="P-loop containing nucleotide triphosphate hydrolases"/>
    <property type="match status" value="1"/>
</dbReference>
<gene>
    <name evidence="3" type="ORF">JKP88DRAFT_205952</name>
</gene>
<dbReference type="PANTHER" id="PTHR21343:SF8">
    <property type="entry name" value="DRTGG DOMAIN-CONTAINING PROTEIN"/>
    <property type="match status" value="1"/>
</dbReference>
<name>A0A835ZCE9_9STRA</name>
<dbReference type="CDD" id="cd03109">
    <property type="entry name" value="DTBS"/>
    <property type="match status" value="1"/>
</dbReference>
<proteinExistence type="predicted"/>
<reference evidence="3" key="1">
    <citation type="submission" date="2021-02" db="EMBL/GenBank/DDBJ databases">
        <title>First Annotated Genome of the Yellow-green Alga Tribonema minus.</title>
        <authorList>
            <person name="Mahan K.M."/>
        </authorList>
    </citation>
    <scope>NUCLEOTIDE SEQUENCE</scope>
    <source>
        <strain evidence="3">UTEX B ZZ1240</strain>
    </source>
</reference>
<accession>A0A835ZCE9</accession>
<dbReference type="InterPro" id="IPR027417">
    <property type="entry name" value="P-loop_NTPase"/>
</dbReference>
<feature type="domain" description="DRTGG" evidence="2">
    <location>
        <begin position="233"/>
        <end position="343"/>
    </location>
</feature>
<dbReference type="InterPro" id="IPR028979">
    <property type="entry name" value="Ser_kin/Pase_Hpr-like_N_sf"/>
</dbReference>
<dbReference type="SUPFAM" id="SSF52540">
    <property type="entry name" value="P-loop containing nucleoside triphosphate hydrolases"/>
    <property type="match status" value="1"/>
</dbReference>
<dbReference type="Proteomes" id="UP000664859">
    <property type="component" value="Unassembled WGS sequence"/>
</dbReference>
<protein>
    <submittedName>
        <fullName evidence="3">AAA domain-containing protein</fullName>
    </submittedName>
</protein>
<dbReference type="PANTHER" id="PTHR21343">
    <property type="entry name" value="DETHIOBIOTIN SYNTHETASE"/>
    <property type="match status" value="1"/>
</dbReference>
<comment type="caution">
    <text evidence="3">The sequence shown here is derived from an EMBL/GenBank/DDBJ whole genome shotgun (WGS) entry which is preliminary data.</text>
</comment>
<evidence type="ECO:0000259" key="2">
    <source>
        <dbReference type="Pfam" id="PF07085"/>
    </source>
</evidence>
<dbReference type="EMBL" id="JAFCMP010000044">
    <property type="protein sequence ID" value="KAG5189839.1"/>
    <property type="molecule type" value="Genomic_DNA"/>
</dbReference>
<dbReference type="OrthoDB" id="444127at2759"/>
<dbReference type="AlphaFoldDB" id="A0A835ZCE9"/>
<evidence type="ECO:0000256" key="1">
    <source>
        <dbReference type="ARBA" id="ARBA00022962"/>
    </source>
</evidence>
<keyword evidence="1" id="KW-0315">Glutamine amidotransferase</keyword>
<keyword evidence="4" id="KW-1185">Reference proteome</keyword>
<sequence length="398" mass="43506">MPGQPRALMVVATKQHVGKTSMCMALMSACRQRFGKGNVGFIKPVGQRWVETKEGARIDQDANLARLHFGLSDPPQNLSPVIISQGYTKAYVEGRVDSRAQWERIRRGFEAVVDSHEFTIVEGTGHVGVGSVVGLSNAEVARRLGIPVVLIGTGGLGSTYDELALNKQLCDNLGVRVSGVIVNKVRTSKLPMVQHYMSLACQQLGAPLLGIVPHTAGFDSPSCADLEHLFGEKMLSRRDAALRRFNRYELVTTSLRRFMEKINREPPEQLGRTCFITHASRVDLIMGLHTHVMNTARADRFECGLILSGGVQLPASVCNYLSRSKFPVLKSRETTAETMRKIAGYTAKMDPSDPGTVDALISQVAPHIDLELMLREVRKGSTTHVAHEPLLDAAVAAS</sequence>
<dbReference type="PROSITE" id="PS51257">
    <property type="entry name" value="PROKAR_LIPOPROTEIN"/>
    <property type="match status" value="1"/>
</dbReference>
<dbReference type="Pfam" id="PF07085">
    <property type="entry name" value="DRTGG"/>
    <property type="match status" value="1"/>
</dbReference>
<dbReference type="Pfam" id="PF13500">
    <property type="entry name" value="AAA_26"/>
    <property type="match status" value="1"/>
</dbReference>
<dbReference type="InterPro" id="IPR010766">
    <property type="entry name" value="DRTGG"/>
</dbReference>
<organism evidence="3 4">
    <name type="scientific">Tribonema minus</name>
    <dbReference type="NCBI Taxonomy" id="303371"/>
    <lineage>
        <taxon>Eukaryota</taxon>
        <taxon>Sar</taxon>
        <taxon>Stramenopiles</taxon>
        <taxon>Ochrophyta</taxon>
        <taxon>PX clade</taxon>
        <taxon>Xanthophyceae</taxon>
        <taxon>Tribonematales</taxon>
        <taxon>Tribonemataceae</taxon>
        <taxon>Tribonema</taxon>
    </lineage>
</organism>
<dbReference type="Gene3D" id="3.40.1390.20">
    <property type="entry name" value="HprK N-terminal domain-like"/>
    <property type="match status" value="1"/>
</dbReference>